<dbReference type="GO" id="GO:0005886">
    <property type="term" value="C:plasma membrane"/>
    <property type="evidence" value="ECO:0007669"/>
    <property type="project" value="UniProtKB-SubCell"/>
</dbReference>
<feature type="transmembrane region" description="Helical" evidence="7">
    <location>
        <begin position="150"/>
        <end position="169"/>
    </location>
</feature>
<feature type="transmembrane region" description="Helical" evidence="7">
    <location>
        <begin position="83"/>
        <end position="109"/>
    </location>
</feature>
<dbReference type="AlphaFoldDB" id="K5CRI5"/>
<organism evidence="8 9">
    <name type="scientific">Bacteroides finegoldii CL09T03C10</name>
    <dbReference type="NCBI Taxonomy" id="997888"/>
    <lineage>
        <taxon>Bacteria</taxon>
        <taxon>Pseudomonadati</taxon>
        <taxon>Bacteroidota</taxon>
        <taxon>Bacteroidia</taxon>
        <taxon>Bacteroidales</taxon>
        <taxon>Bacteroidaceae</taxon>
        <taxon>Bacteroides</taxon>
    </lineage>
</organism>
<dbReference type="EMBL" id="AGXW01000002">
    <property type="protein sequence ID" value="EKJ92426.1"/>
    <property type="molecule type" value="Genomic_DNA"/>
</dbReference>
<comment type="subcellular location">
    <subcellularLocation>
        <location evidence="1">Cell membrane</location>
        <topology evidence="1">Multi-pass membrane protein</topology>
    </subcellularLocation>
</comment>
<dbReference type="Proteomes" id="UP000007995">
    <property type="component" value="Unassembled WGS sequence"/>
</dbReference>
<keyword evidence="4 7" id="KW-0812">Transmembrane</keyword>
<gene>
    <name evidence="8" type="ORF">HMPREF1057_01261</name>
</gene>
<feature type="transmembrane region" description="Helical" evidence="7">
    <location>
        <begin position="175"/>
        <end position="194"/>
    </location>
</feature>
<accession>K5CRI5</accession>
<reference evidence="8 9" key="1">
    <citation type="submission" date="2012-02" db="EMBL/GenBank/DDBJ databases">
        <title>The Genome Sequence of Bacteroides finegoldii CL09T03C10.</title>
        <authorList>
            <consortium name="The Broad Institute Genome Sequencing Platform"/>
            <person name="Earl A."/>
            <person name="Ward D."/>
            <person name="Feldgarden M."/>
            <person name="Gevers D."/>
            <person name="Zitomersky N.L."/>
            <person name="Coyne M.J."/>
            <person name="Comstock L.E."/>
            <person name="Young S.K."/>
            <person name="Zeng Q."/>
            <person name="Gargeya S."/>
            <person name="Fitzgerald M."/>
            <person name="Haas B."/>
            <person name="Abouelleil A."/>
            <person name="Alvarado L."/>
            <person name="Arachchi H.M."/>
            <person name="Berlin A."/>
            <person name="Chapman S.B."/>
            <person name="Gearin G."/>
            <person name="Goldberg J."/>
            <person name="Griggs A."/>
            <person name="Gujja S."/>
            <person name="Hansen M."/>
            <person name="Heiman D."/>
            <person name="Howarth C."/>
            <person name="Larimer J."/>
            <person name="Lui A."/>
            <person name="MacDonald P.J.P."/>
            <person name="McCowen C."/>
            <person name="Montmayeur A."/>
            <person name="Murphy C."/>
            <person name="Neiman D."/>
            <person name="Pearson M."/>
            <person name="Priest M."/>
            <person name="Roberts A."/>
            <person name="Saif S."/>
            <person name="Shea T."/>
            <person name="Sisk P."/>
            <person name="Stolte C."/>
            <person name="Sykes S."/>
            <person name="Wortman J."/>
            <person name="Nusbaum C."/>
            <person name="Birren B."/>
        </authorList>
    </citation>
    <scope>NUCLEOTIDE SEQUENCE [LARGE SCALE GENOMIC DNA]</scope>
    <source>
        <strain evidence="8 9">CL09T03C10</strain>
    </source>
</reference>
<sequence length="487" mass="54570">MVNVSEIKSRGLKGSIWNFLNMMVNQLKTFIVSLILARLLMPADFGLVSMALILNSILDFLVDFGFSSAIIQKETIDNKEVSTVFWLNLLIGGCCSIIALCCAPLIAWFYEMSQLKSLINVTAWSFLISSFGTLQTALFQRALDFKSPFIAKLISGLVSGGIGIAMAFGGYGVWALVYSNVAGWVLYSVIIWIMSPWRPKFIFKLCLITDMISFGAKMTLSTVINRIVKQMDTLIIGKLYSAASLGLYNRAQSLNNLVIEYSFSSIRSVMLPSLSMIQKDNEAMKYSVLKLLHIISFLTFYFSGIMFICADDILLFLYGEQWVGAVPIFRILSISSISLCLPVIFDAVLTAVNRMTMYLWLSVFRNIILLLAIPLGVKFGFIVYVWAVSIASILKIFPSMVTTKIAIRLSLAEQLIAVGKYILPMGILLVFWYFVNFNTNIYILNIILKSLLYTIFFLVLNLVMGNEGIRIFISLLNGALKRLKSSF</sequence>
<evidence type="ECO:0000256" key="7">
    <source>
        <dbReference type="SAM" id="Phobius"/>
    </source>
</evidence>
<dbReference type="PANTHER" id="PTHR30250">
    <property type="entry name" value="PST FAMILY PREDICTED COLANIC ACID TRANSPORTER"/>
    <property type="match status" value="1"/>
</dbReference>
<dbReference type="RefSeq" id="WP_007760764.1">
    <property type="nucleotide sequence ID" value="NZ_AKBZ01000005.1"/>
</dbReference>
<keyword evidence="5 7" id="KW-1133">Transmembrane helix</keyword>
<evidence type="ECO:0000256" key="6">
    <source>
        <dbReference type="ARBA" id="ARBA00023136"/>
    </source>
</evidence>
<proteinExistence type="inferred from homology"/>
<feature type="transmembrane region" description="Helical" evidence="7">
    <location>
        <begin position="294"/>
        <end position="318"/>
    </location>
</feature>
<evidence type="ECO:0000256" key="2">
    <source>
        <dbReference type="ARBA" id="ARBA00007430"/>
    </source>
</evidence>
<evidence type="ECO:0000313" key="9">
    <source>
        <dbReference type="Proteomes" id="UP000007995"/>
    </source>
</evidence>
<evidence type="ECO:0000256" key="3">
    <source>
        <dbReference type="ARBA" id="ARBA00022475"/>
    </source>
</evidence>
<feature type="transmembrane region" description="Helical" evidence="7">
    <location>
        <begin position="381"/>
        <end position="403"/>
    </location>
</feature>
<evidence type="ECO:0000313" key="8">
    <source>
        <dbReference type="EMBL" id="EKJ92426.1"/>
    </source>
</evidence>
<feature type="transmembrane region" description="Helical" evidence="7">
    <location>
        <begin position="357"/>
        <end position="375"/>
    </location>
</feature>
<dbReference type="OrthoDB" id="9770347at2"/>
<comment type="caution">
    <text evidence="8">The sequence shown here is derived from an EMBL/GenBank/DDBJ whole genome shotgun (WGS) entry which is preliminary data.</text>
</comment>
<comment type="similarity">
    <text evidence="2">Belongs to the polysaccharide synthase family.</text>
</comment>
<feature type="transmembrane region" description="Helical" evidence="7">
    <location>
        <begin position="121"/>
        <end position="138"/>
    </location>
</feature>
<dbReference type="PANTHER" id="PTHR30250:SF10">
    <property type="entry name" value="LIPOPOLYSACCHARIDE BIOSYNTHESIS PROTEIN WZXC"/>
    <property type="match status" value="1"/>
</dbReference>
<evidence type="ECO:0000256" key="4">
    <source>
        <dbReference type="ARBA" id="ARBA00022692"/>
    </source>
</evidence>
<name>K5CRI5_9BACE</name>
<evidence type="ECO:0000256" key="5">
    <source>
        <dbReference type="ARBA" id="ARBA00022989"/>
    </source>
</evidence>
<keyword evidence="6 7" id="KW-0472">Membrane</keyword>
<dbReference type="Pfam" id="PF13440">
    <property type="entry name" value="Polysacc_synt_3"/>
    <property type="match status" value="1"/>
</dbReference>
<feature type="transmembrane region" description="Helical" evidence="7">
    <location>
        <begin position="324"/>
        <end position="345"/>
    </location>
</feature>
<dbReference type="InterPro" id="IPR050833">
    <property type="entry name" value="Poly_Biosynth_Transport"/>
</dbReference>
<dbReference type="CDD" id="cd13127">
    <property type="entry name" value="MATE_tuaB_like"/>
    <property type="match status" value="1"/>
</dbReference>
<dbReference type="HOGENOM" id="CLU_026911_5_2_10"/>
<feature type="transmembrane region" description="Helical" evidence="7">
    <location>
        <begin position="441"/>
        <end position="463"/>
    </location>
</feature>
<evidence type="ECO:0000256" key="1">
    <source>
        <dbReference type="ARBA" id="ARBA00004651"/>
    </source>
</evidence>
<evidence type="ECO:0008006" key="10">
    <source>
        <dbReference type="Google" id="ProtNLM"/>
    </source>
</evidence>
<feature type="transmembrane region" description="Helical" evidence="7">
    <location>
        <begin position="415"/>
        <end position="435"/>
    </location>
</feature>
<keyword evidence="3" id="KW-1003">Cell membrane</keyword>
<protein>
    <recommendedName>
        <fullName evidence="10">Polysaccharide biosynthesis protein C-terminal domain-containing protein</fullName>
    </recommendedName>
</protein>